<proteinExistence type="predicted"/>
<keyword evidence="2" id="KW-1185">Reference proteome</keyword>
<evidence type="ECO:0000313" key="2">
    <source>
        <dbReference type="Proteomes" id="UP000799754"/>
    </source>
</evidence>
<evidence type="ECO:0000313" key="1">
    <source>
        <dbReference type="EMBL" id="KAF2622416.1"/>
    </source>
</evidence>
<reference evidence="1" key="1">
    <citation type="journal article" date="2020" name="Stud. Mycol.">
        <title>101 Dothideomycetes genomes: a test case for predicting lifestyles and emergence of pathogens.</title>
        <authorList>
            <person name="Haridas S."/>
            <person name="Albert R."/>
            <person name="Binder M."/>
            <person name="Bloem J."/>
            <person name="Labutti K."/>
            <person name="Salamov A."/>
            <person name="Andreopoulos B."/>
            <person name="Baker S."/>
            <person name="Barry K."/>
            <person name="Bills G."/>
            <person name="Bluhm B."/>
            <person name="Cannon C."/>
            <person name="Castanera R."/>
            <person name="Culley D."/>
            <person name="Daum C."/>
            <person name="Ezra D."/>
            <person name="Gonzalez J."/>
            <person name="Henrissat B."/>
            <person name="Kuo A."/>
            <person name="Liang C."/>
            <person name="Lipzen A."/>
            <person name="Lutzoni F."/>
            <person name="Magnuson J."/>
            <person name="Mondo S."/>
            <person name="Nolan M."/>
            <person name="Ohm R."/>
            <person name="Pangilinan J."/>
            <person name="Park H.-J."/>
            <person name="Ramirez L."/>
            <person name="Alfaro M."/>
            <person name="Sun H."/>
            <person name="Tritt A."/>
            <person name="Yoshinaga Y."/>
            <person name="Zwiers L.-H."/>
            <person name="Turgeon B."/>
            <person name="Goodwin S."/>
            <person name="Spatafora J."/>
            <person name="Crous P."/>
            <person name="Grigoriev I."/>
        </authorList>
    </citation>
    <scope>NUCLEOTIDE SEQUENCE</scope>
    <source>
        <strain evidence="1">CBS 525.71</strain>
    </source>
</reference>
<name>A0ACB6RK95_9PLEO</name>
<gene>
    <name evidence="1" type="ORF">BU25DRAFT_462951</name>
</gene>
<sequence length="431" mass="47360">MSMSAKKIPGYAQCTTSSQARASDTASARKTRRAVEPTDRKDNALSDGEPHTDSNASMLSDFSSEDESRVSTVTPSPSPSSDREHQNHLEVSELADLSFSETVVDSSPSSSPTPPLSLDDGIQDELETSKLIYLSDEDAARIKALIERYEGLLGEPVSTALEQGAPTPCCIPPGGVICTPSECSENLQACTPMKMNPDVDITFENREGLQTTYPVYTCHHTEDTDMIVLSQTVLAELHKVTNQPTDSKATYEQEIGKLKELLDNADPKQDAAVQGKEDAREPESVALEALKVAQEENEEIENVAETLRQQLSASECQNLTLESENESLKKQLRDFAETAKTAMIDLDTARSFLKTHQRDNEIAVAKIKELEDKIADLEQMLQVKLFATGRRRNGDTYVDMSSVDIEQEQGSAEADSGWGPASRWRLGNWRA</sequence>
<organism evidence="1 2">
    <name type="scientific">Macroventuria anomochaeta</name>
    <dbReference type="NCBI Taxonomy" id="301207"/>
    <lineage>
        <taxon>Eukaryota</taxon>
        <taxon>Fungi</taxon>
        <taxon>Dikarya</taxon>
        <taxon>Ascomycota</taxon>
        <taxon>Pezizomycotina</taxon>
        <taxon>Dothideomycetes</taxon>
        <taxon>Pleosporomycetidae</taxon>
        <taxon>Pleosporales</taxon>
        <taxon>Pleosporineae</taxon>
        <taxon>Didymellaceae</taxon>
        <taxon>Macroventuria</taxon>
    </lineage>
</organism>
<dbReference type="Proteomes" id="UP000799754">
    <property type="component" value="Unassembled WGS sequence"/>
</dbReference>
<accession>A0ACB6RK95</accession>
<protein>
    <submittedName>
        <fullName evidence="1">Uncharacterized protein</fullName>
    </submittedName>
</protein>
<comment type="caution">
    <text evidence="1">The sequence shown here is derived from an EMBL/GenBank/DDBJ whole genome shotgun (WGS) entry which is preliminary data.</text>
</comment>
<dbReference type="EMBL" id="MU006745">
    <property type="protein sequence ID" value="KAF2622416.1"/>
    <property type="molecule type" value="Genomic_DNA"/>
</dbReference>